<evidence type="ECO:0000259" key="2">
    <source>
        <dbReference type="Pfam" id="PF13372"/>
    </source>
</evidence>
<gene>
    <name evidence="3" type="ORF">MKI79_11280</name>
</gene>
<dbReference type="RefSeq" id="WP_241573704.1">
    <property type="nucleotide sequence ID" value="NZ_JAKUML010000024.1"/>
</dbReference>
<accession>A0A9X2B705</accession>
<dbReference type="Pfam" id="PF13372">
    <property type="entry name" value="Alginate_exp"/>
    <property type="match status" value="1"/>
</dbReference>
<evidence type="ECO:0000313" key="4">
    <source>
        <dbReference type="Proteomes" id="UP001139701"/>
    </source>
</evidence>
<dbReference type="AlphaFoldDB" id="A0A9X2B705"/>
<reference evidence="3" key="1">
    <citation type="submission" date="2022-02" db="EMBL/GenBank/DDBJ databases">
        <title>Acinetobacter A3.8 sp. nov., isolated from Sediment (Zhairuo Island).</title>
        <authorList>
            <person name="Zheng K."/>
        </authorList>
    </citation>
    <scope>NUCLEOTIDE SEQUENCE</scope>
    <source>
        <strain evidence="3">A3.8</strain>
    </source>
</reference>
<dbReference type="Gene3D" id="2.40.160.10">
    <property type="entry name" value="Porin"/>
    <property type="match status" value="1"/>
</dbReference>
<evidence type="ECO:0000256" key="1">
    <source>
        <dbReference type="SAM" id="SignalP"/>
    </source>
</evidence>
<dbReference type="InterPro" id="IPR025388">
    <property type="entry name" value="Alginate_export_dom"/>
</dbReference>
<feature type="signal peptide" evidence="1">
    <location>
        <begin position="1"/>
        <end position="22"/>
    </location>
</feature>
<proteinExistence type="predicted"/>
<dbReference type="InterPro" id="IPR023614">
    <property type="entry name" value="Porin_dom_sf"/>
</dbReference>
<keyword evidence="1" id="KW-0732">Signal</keyword>
<protein>
    <submittedName>
        <fullName evidence="3">Alginate export family protein</fullName>
    </submittedName>
</protein>
<keyword evidence="4" id="KW-1185">Reference proteome</keyword>
<feature type="chain" id="PRO_5040806143" evidence="1">
    <location>
        <begin position="23"/>
        <end position="415"/>
    </location>
</feature>
<dbReference type="EMBL" id="JAKUML010000024">
    <property type="protein sequence ID" value="MCJ8147456.1"/>
    <property type="molecule type" value="Genomic_DNA"/>
</dbReference>
<dbReference type="Proteomes" id="UP001139701">
    <property type="component" value="Unassembled WGS sequence"/>
</dbReference>
<sequence length="415" mass="46294">MKKFALHTTTVAVFLASNAVIASPFIDDAKVNADLRLRYENVDMDNTKIDADALTARARLGVISGVFNGLSVGVEGEATAEISDKFNSTRNGQGDYNTVVDPESYELNKLWLKYQFPVDGFLKGSDITVGRQSINLDNQRFVGGVAWRQNEQTYDVASLNLKFTPNFALYYAYIDQVNIIFGSEDATPVVNNVAQPSEVDSESHLIQLRYKVGESFNAVAYGYLLDLQYWSADTLSSQTIGARIHGKIPSLPLRYVAEYATQQDYADNPIDYEADYYNVELAYLLPASVIKGEIATGYEVLGSDEGVRGFQTPLGTKHKFNGWNDLFLNTPADGLSDSYLSFKVNPIEKVSLGGEYHYYTTDENSRYLGQEYGLVLSSALPLKGTNVLTKWSNFESEDASLVDTRKVWVQMEYKY</sequence>
<comment type="caution">
    <text evidence="3">The sequence shown here is derived from an EMBL/GenBank/DDBJ whole genome shotgun (WGS) entry which is preliminary data.</text>
</comment>
<organism evidence="3 4">
    <name type="scientific">Acinetobacter sedimenti</name>
    <dbReference type="NCBI Taxonomy" id="2919922"/>
    <lineage>
        <taxon>Bacteria</taxon>
        <taxon>Pseudomonadati</taxon>
        <taxon>Pseudomonadota</taxon>
        <taxon>Gammaproteobacteria</taxon>
        <taxon>Moraxellales</taxon>
        <taxon>Moraxellaceae</taxon>
        <taxon>Acinetobacter</taxon>
    </lineage>
</organism>
<name>A0A9X2B705_9GAMM</name>
<feature type="domain" description="Alginate export" evidence="2">
    <location>
        <begin position="31"/>
        <end position="304"/>
    </location>
</feature>
<evidence type="ECO:0000313" key="3">
    <source>
        <dbReference type="EMBL" id="MCJ8147456.1"/>
    </source>
</evidence>